<accession>A0AAV4JRB8</accession>
<evidence type="ECO:0000313" key="3">
    <source>
        <dbReference type="EMBL" id="GFS24523.1"/>
    </source>
</evidence>
<evidence type="ECO:0000259" key="2">
    <source>
        <dbReference type="Pfam" id="PF14529"/>
    </source>
</evidence>
<sequence length="336" mass="39182">MLNLENHVLVGDFNAKSATWGEQKRNKFGELLENTTLDTDYIIINTGDTTRIPLHNKQKPTAIDLTLISNNFQYEAIHWKALEDSLGSDHFPCKTTLIGNGRETDKETLPLRFNTKKADWQEFKHALMQVKPIVDDNVDNFCSKILEEISKAALATIPNNQNNLKRKKREGEKYWWNEECEQAVQERRSALKKILKNNTKENQDTYRIKRNKATAIIRLTKRKAWQEFINNINTRDNPKAAWNQMNRIRGKKKNHENSRPIEDIATNKKAVTNQEKAELLGKQFAHISSDNNLEPSFKEQKDRTKEENKVLYKGTDTRPRTNQPTHLLQRTTKHPR</sequence>
<comment type="caution">
    <text evidence="3">The sequence shown here is derived from an EMBL/GenBank/DDBJ whole genome shotgun (WGS) entry which is preliminary data.</text>
</comment>
<organism evidence="3 4">
    <name type="scientific">Elysia marginata</name>
    <dbReference type="NCBI Taxonomy" id="1093978"/>
    <lineage>
        <taxon>Eukaryota</taxon>
        <taxon>Metazoa</taxon>
        <taxon>Spiralia</taxon>
        <taxon>Lophotrochozoa</taxon>
        <taxon>Mollusca</taxon>
        <taxon>Gastropoda</taxon>
        <taxon>Heterobranchia</taxon>
        <taxon>Euthyneura</taxon>
        <taxon>Panpulmonata</taxon>
        <taxon>Sacoglossa</taxon>
        <taxon>Placobranchoidea</taxon>
        <taxon>Plakobranchidae</taxon>
        <taxon>Elysia</taxon>
    </lineage>
</organism>
<reference evidence="3 4" key="1">
    <citation type="journal article" date="2021" name="Elife">
        <title>Chloroplast acquisition without the gene transfer in kleptoplastic sea slugs, Plakobranchus ocellatus.</title>
        <authorList>
            <person name="Maeda T."/>
            <person name="Takahashi S."/>
            <person name="Yoshida T."/>
            <person name="Shimamura S."/>
            <person name="Takaki Y."/>
            <person name="Nagai Y."/>
            <person name="Toyoda A."/>
            <person name="Suzuki Y."/>
            <person name="Arimoto A."/>
            <person name="Ishii H."/>
            <person name="Satoh N."/>
            <person name="Nishiyama T."/>
            <person name="Hasebe M."/>
            <person name="Maruyama T."/>
            <person name="Minagawa J."/>
            <person name="Obokata J."/>
            <person name="Shigenobu S."/>
        </authorList>
    </citation>
    <scope>NUCLEOTIDE SEQUENCE [LARGE SCALE GENOMIC DNA]</scope>
</reference>
<keyword evidence="3" id="KW-0695">RNA-directed DNA polymerase</keyword>
<feature type="domain" description="Endonuclease/exonuclease/phosphatase" evidence="2">
    <location>
        <begin position="6"/>
        <end position="92"/>
    </location>
</feature>
<dbReference type="EMBL" id="BMAT01013996">
    <property type="protein sequence ID" value="GFS24523.1"/>
    <property type="molecule type" value="Genomic_DNA"/>
</dbReference>
<keyword evidence="3" id="KW-0808">Transferase</keyword>
<dbReference type="InterPro" id="IPR036691">
    <property type="entry name" value="Endo/exonu/phosph_ase_sf"/>
</dbReference>
<proteinExistence type="predicted"/>
<dbReference type="SUPFAM" id="SSF56219">
    <property type="entry name" value="DNase I-like"/>
    <property type="match status" value="1"/>
</dbReference>
<keyword evidence="4" id="KW-1185">Reference proteome</keyword>
<keyword evidence="3" id="KW-0548">Nucleotidyltransferase</keyword>
<dbReference type="Gene3D" id="3.60.10.10">
    <property type="entry name" value="Endonuclease/exonuclease/phosphatase"/>
    <property type="match status" value="1"/>
</dbReference>
<gene>
    <name evidence="3" type="ORF">ElyMa_007005300</name>
</gene>
<dbReference type="PANTHER" id="PTHR36688:SF2">
    <property type="entry name" value="ENDONUCLEASE_EXONUCLEASE_PHOSPHATASE DOMAIN-CONTAINING PROTEIN"/>
    <property type="match status" value="1"/>
</dbReference>
<dbReference type="PANTHER" id="PTHR36688">
    <property type="entry name" value="ENDO/EXONUCLEASE/PHOSPHATASE DOMAIN-CONTAINING PROTEIN"/>
    <property type="match status" value="1"/>
</dbReference>
<name>A0AAV4JRB8_9GAST</name>
<feature type="compositionally biased region" description="Polar residues" evidence="1">
    <location>
        <begin position="320"/>
        <end position="330"/>
    </location>
</feature>
<feature type="compositionally biased region" description="Basic and acidic residues" evidence="1">
    <location>
        <begin position="296"/>
        <end position="319"/>
    </location>
</feature>
<dbReference type="GO" id="GO:0003964">
    <property type="term" value="F:RNA-directed DNA polymerase activity"/>
    <property type="evidence" value="ECO:0007669"/>
    <property type="project" value="UniProtKB-KW"/>
</dbReference>
<dbReference type="AlphaFoldDB" id="A0AAV4JRB8"/>
<dbReference type="Pfam" id="PF14529">
    <property type="entry name" value="Exo_endo_phos_2"/>
    <property type="match status" value="1"/>
</dbReference>
<feature type="region of interest" description="Disordered" evidence="1">
    <location>
        <begin position="284"/>
        <end position="336"/>
    </location>
</feature>
<evidence type="ECO:0000256" key="1">
    <source>
        <dbReference type="SAM" id="MobiDB-lite"/>
    </source>
</evidence>
<dbReference type="InterPro" id="IPR005135">
    <property type="entry name" value="Endo/exonuclease/phosphatase"/>
</dbReference>
<evidence type="ECO:0000313" key="4">
    <source>
        <dbReference type="Proteomes" id="UP000762676"/>
    </source>
</evidence>
<dbReference type="InterPro" id="IPR052560">
    <property type="entry name" value="RdDP_mobile_element"/>
</dbReference>
<dbReference type="Proteomes" id="UP000762676">
    <property type="component" value="Unassembled WGS sequence"/>
</dbReference>
<protein>
    <submittedName>
        <fullName evidence="3">RNA-directed DNA polymerase from mobile element jockey</fullName>
    </submittedName>
</protein>